<name>A0AAN7UQX1_9PEZI</name>
<sequence>MVPHSFNAKTVDIHRLSRHDRTRRLLSFYTITFTMRFSQQIAAIAATAASLASANSITFINQDATQRTIVFTPSAGLQRIDSLVIPGNSESKVDIPDYWIGNAYSVSEGKPDVPGMLAEFTFQGWQGLTYFDVSAIVNPNDHEGVKELYPLSEKDALQKVSISGCTLFPCPKAYYHPDDIQTVTTLETDFVCTLGNPPTTTVARDAEVELVARKFVLGKF</sequence>
<reference evidence="1 2" key="1">
    <citation type="submission" date="2023-10" db="EMBL/GenBank/DDBJ databases">
        <title>Draft genome sequence of Xylaria bambusicola isolate GMP-LS, the root and basal stem rot pathogen of sugarcane in Indonesia.</title>
        <authorList>
            <person name="Selvaraj P."/>
            <person name="Muralishankar V."/>
            <person name="Muruganantham S."/>
            <person name="Sp S."/>
            <person name="Haryani S."/>
            <person name="Lau K.J.X."/>
            <person name="Naqvi N.I."/>
        </authorList>
    </citation>
    <scope>NUCLEOTIDE SEQUENCE [LARGE SCALE GENOMIC DNA]</scope>
    <source>
        <strain evidence="1">GMP-LS</strain>
    </source>
</reference>
<dbReference type="AlphaFoldDB" id="A0AAN7UQX1"/>
<protein>
    <recommendedName>
        <fullName evidence="3">DNase1 protein</fullName>
    </recommendedName>
</protein>
<comment type="caution">
    <text evidence="1">The sequence shown here is derived from an EMBL/GenBank/DDBJ whole genome shotgun (WGS) entry which is preliminary data.</text>
</comment>
<dbReference type="EMBL" id="JAWHQM010000018">
    <property type="protein sequence ID" value="KAK5631096.1"/>
    <property type="molecule type" value="Genomic_DNA"/>
</dbReference>
<dbReference type="Proteomes" id="UP001305414">
    <property type="component" value="Unassembled WGS sequence"/>
</dbReference>
<accession>A0AAN7UQX1</accession>
<evidence type="ECO:0000313" key="1">
    <source>
        <dbReference type="EMBL" id="KAK5631096.1"/>
    </source>
</evidence>
<proteinExistence type="predicted"/>
<gene>
    <name evidence="1" type="ORF">RRF57_006811</name>
</gene>
<evidence type="ECO:0008006" key="3">
    <source>
        <dbReference type="Google" id="ProtNLM"/>
    </source>
</evidence>
<keyword evidence="2" id="KW-1185">Reference proteome</keyword>
<evidence type="ECO:0000313" key="2">
    <source>
        <dbReference type="Proteomes" id="UP001305414"/>
    </source>
</evidence>
<organism evidence="1 2">
    <name type="scientific">Xylaria bambusicola</name>
    <dbReference type="NCBI Taxonomy" id="326684"/>
    <lineage>
        <taxon>Eukaryota</taxon>
        <taxon>Fungi</taxon>
        <taxon>Dikarya</taxon>
        <taxon>Ascomycota</taxon>
        <taxon>Pezizomycotina</taxon>
        <taxon>Sordariomycetes</taxon>
        <taxon>Xylariomycetidae</taxon>
        <taxon>Xylariales</taxon>
        <taxon>Xylariaceae</taxon>
        <taxon>Xylaria</taxon>
    </lineage>
</organism>